<evidence type="ECO:0000256" key="3">
    <source>
        <dbReference type="ARBA" id="ARBA00022692"/>
    </source>
</evidence>
<dbReference type="GO" id="GO:0005886">
    <property type="term" value="C:plasma membrane"/>
    <property type="evidence" value="ECO:0007669"/>
    <property type="project" value="UniProtKB-SubCell"/>
</dbReference>
<dbReference type="PANTHER" id="PTHR47089:SF1">
    <property type="entry name" value="GUANOSINE ABC TRANSPORTER PERMEASE PROTEIN NUPP"/>
    <property type="match status" value="1"/>
</dbReference>
<dbReference type="Pfam" id="PF02653">
    <property type="entry name" value="BPD_transp_2"/>
    <property type="match status" value="1"/>
</dbReference>
<reference evidence="8 10" key="2">
    <citation type="submission" date="2016-11" db="EMBL/GenBank/DDBJ databases">
        <authorList>
            <person name="Jaros S."/>
            <person name="Januszkiewicz K."/>
            <person name="Wedrychowicz H."/>
        </authorList>
    </citation>
    <scope>NUCLEOTIDE SEQUENCE [LARGE SCALE GENOMIC DNA]</scope>
    <source>
        <strain evidence="8 10">DSM 17137</strain>
    </source>
</reference>
<dbReference type="OrthoDB" id="9809785at2"/>
<feature type="transmembrane region" description="Helical" evidence="6">
    <location>
        <begin position="20"/>
        <end position="43"/>
    </location>
</feature>
<feature type="transmembrane region" description="Helical" evidence="6">
    <location>
        <begin position="283"/>
        <end position="316"/>
    </location>
</feature>
<evidence type="ECO:0000256" key="5">
    <source>
        <dbReference type="ARBA" id="ARBA00023136"/>
    </source>
</evidence>
<keyword evidence="3 6" id="KW-0812">Transmembrane</keyword>
<feature type="transmembrane region" description="Helical" evidence="6">
    <location>
        <begin position="250"/>
        <end position="271"/>
    </location>
</feature>
<feature type="transmembrane region" description="Helical" evidence="6">
    <location>
        <begin position="150"/>
        <end position="172"/>
    </location>
</feature>
<feature type="transmembrane region" description="Helical" evidence="6">
    <location>
        <begin position="192"/>
        <end position="220"/>
    </location>
</feature>
<dbReference type="EMBL" id="LAJF01000041">
    <property type="protein sequence ID" value="KKB86101.1"/>
    <property type="molecule type" value="Genomic_DNA"/>
</dbReference>
<reference evidence="7 9" key="1">
    <citation type="submission" date="2015-03" db="EMBL/GenBank/DDBJ databases">
        <authorList>
            <person name="Hassan Y.I."/>
            <person name="Lepp D."/>
            <person name="Zhou T."/>
        </authorList>
    </citation>
    <scope>NUCLEOTIDE SEQUENCE [LARGE SCALE GENOMIC DNA]</scope>
    <source>
        <strain evidence="7 9">DSM 17137</strain>
    </source>
</reference>
<keyword evidence="8" id="KW-0762">Sugar transport</keyword>
<sequence>MSFPGLTLIPRTRTTPLQVLMVSVTTVILSVLAMVLMFSLLGAEPTTIFQSFFIEPLSSGYNIGEVVIKASPLILIAQGLAIGFRAKVWNIGAEGQLIMGAITASLLPIWWPQSDSMLLLPAMIVFGALGGMVWSGIAALLRTSFNASEIIVTLMLTEIARQVLYFLLTGSLRDPGGYNFPQSVMFPDAGLYPIIGTGAVRANASIIITLLMTIGCWIFVNRAFAAFRLQVGGLAPAAAQYAGFSQKQAIWLSLLISGAAAGLAGMGEVAGPIGRLQSMLSPGYGYAAIIVAFLGGLNPIGIFFAGFLMAIVYVGGDIALVNAGIPSAAPVVFQGLVMVFYLGASLFLRYSLVSVFTLADVKEPV</sequence>
<dbReference type="STRING" id="1121477.SAMN02745223_03718"/>
<dbReference type="Proteomes" id="UP000184533">
    <property type="component" value="Unassembled WGS sequence"/>
</dbReference>
<organism evidence="7 9">
    <name type="scientific">Devosia limi DSM 17137</name>
    <dbReference type="NCBI Taxonomy" id="1121477"/>
    <lineage>
        <taxon>Bacteria</taxon>
        <taxon>Pseudomonadati</taxon>
        <taxon>Pseudomonadota</taxon>
        <taxon>Alphaproteobacteria</taxon>
        <taxon>Hyphomicrobiales</taxon>
        <taxon>Devosiaceae</taxon>
        <taxon>Devosia</taxon>
    </lineage>
</organism>
<keyword evidence="9" id="KW-1185">Reference proteome</keyword>
<dbReference type="PATRIC" id="fig|1121477.3.peg.1924"/>
<protein>
    <submittedName>
        <fullName evidence="8">Simple sugar transport system permease protein</fullName>
    </submittedName>
    <submittedName>
        <fullName evidence="7">Sugar ABC transporter permease</fullName>
    </submittedName>
</protein>
<evidence type="ECO:0000313" key="9">
    <source>
        <dbReference type="Proteomes" id="UP000033608"/>
    </source>
</evidence>
<dbReference type="GO" id="GO:0022857">
    <property type="term" value="F:transmembrane transporter activity"/>
    <property type="evidence" value="ECO:0007669"/>
    <property type="project" value="InterPro"/>
</dbReference>
<evidence type="ECO:0000256" key="6">
    <source>
        <dbReference type="SAM" id="Phobius"/>
    </source>
</evidence>
<name>A0A0F5LV02_9HYPH</name>
<feature type="transmembrane region" description="Helical" evidence="6">
    <location>
        <begin position="63"/>
        <end position="84"/>
    </location>
</feature>
<dbReference type="Proteomes" id="UP000033608">
    <property type="component" value="Unassembled WGS sequence"/>
</dbReference>
<comment type="subcellular location">
    <subcellularLocation>
        <location evidence="1">Cell membrane</location>
        <topology evidence="1">Multi-pass membrane protein</topology>
    </subcellularLocation>
</comment>
<evidence type="ECO:0000313" key="7">
    <source>
        <dbReference type="EMBL" id="KKB86101.1"/>
    </source>
</evidence>
<evidence type="ECO:0000256" key="1">
    <source>
        <dbReference type="ARBA" id="ARBA00004651"/>
    </source>
</evidence>
<feature type="transmembrane region" description="Helical" evidence="6">
    <location>
        <begin position="117"/>
        <end position="141"/>
    </location>
</feature>
<evidence type="ECO:0000313" key="8">
    <source>
        <dbReference type="EMBL" id="SHF85216.1"/>
    </source>
</evidence>
<gene>
    <name evidence="8" type="ORF">SAMN02745223_03718</name>
    <name evidence="7" type="ORF">VW29_04265</name>
</gene>
<dbReference type="CDD" id="cd06580">
    <property type="entry name" value="TM_PBP1_transp_TpRbsC_like"/>
    <property type="match status" value="1"/>
</dbReference>
<accession>A0A0F5LV02</accession>
<dbReference type="AlphaFoldDB" id="A0A0F5LV02"/>
<dbReference type="PANTHER" id="PTHR47089">
    <property type="entry name" value="ABC TRANSPORTER, PERMEASE PROTEIN"/>
    <property type="match status" value="1"/>
</dbReference>
<evidence type="ECO:0000313" key="10">
    <source>
        <dbReference type="Proteomes" id="UP000184533"/>
    </source>
</evidence>
<dbReference type="InterPro" id="IPR001851">
    <property type="entry name" value="ABC_transp_permease"/>
</dbReference>
<keyword evidence="8" id="KW-0813">Transport</keyword>
<keyword evidence="2" id="KW-1003">Cell membrane</keyword>
<evidence type="ECO:0000256" key="2">
    <source>
        <dbReference type="ARBA" id="ARBA00022475"/>
    </source>
</evidence>
<feature type="transmembrane region" description="Helical" evidence="6">
    <location>
        <begin position="328"/>
        <end position="348"/>
    </location>
</feature>
<dbReference type="EMBL" id="FQVC01000015">
    <property type="protein sequence ID" value="SHF85216.1"/>
    <property type="molecule type" value="Genomic_DNA"/>
</dbReference>
<feature type="transmembrane region" description="Helical" evidence="6">
    <location>
        <begin position="91"/>
        <end position="111"/>
    </location>
</feature>
<keyword evidence="5 6" id="KW-0472">Membrane</keyword>
<proteinExistence type="predicted"/>
<evidence type="ECO:0000256" key="4">
    <source>
        <dbReference type="ARBA" id="ARBA00022989"/>
    </source>
</evidence>
<dbReference type="RefSeq" id="WP_046134055.1">
    <property type="nucleotide sequence ID" value="NZ_FQVC01000015.1"/>
</dbReference>
<keyword evidence="4 6" id="KW-1133">Transmembrane helix</keyword>